<dbReference type="EMBL" id="BFAD01000002">
    <property type="protein sequence ID" value="GBE79269.1"/>
    <property type="molecule type" value="Genomic_DNA"/>
</dbReference>
<name>A0A401GAT7_9APHY</name>
<gene>
    <name evidence="2" type="ORF">SCP_0204670</name>
</gene>
<proteinExistence type="predicted"/>
<dbReference type="CDD" id="cd14825">
    <property type="entry name" value="TRAPPC2_sedlin"/>
    <property type="match status" value="1"/>
</dbReference>
<dbReference type="PANTHER" id="PTHR12403">
    <property type="entry name" value="TRAFFICKING PROTEIN PARTICLE COMPLEX SUBUNIT 2"/>
    <property type="match status" value="1"/>
</dbReference>
<dbReference type="InterPro" id="IPR011012">
    <property type="entry name" value="Longin-like_dom_sf"/>
</dbReference>
<reference evidence="2 3" key="1">
    <citation type="journal article" date="2018" name="Sci. Rep.">
        <title>Genome sequence of the cauliflower mushroom Sparassis crispa (Hanabiratake) and its association with beneficial usage.</title>
        <authorList>
            <person name="Kiyama R."/>
            <person name="Furutani Y."/>
            <person name="Kawaguchi K."/>
            <person name="Nakanishi T."/>
        </authorList>
    </citation>
    <scope>NUCLEOTIDE SEQUENCE [LARGE SCALE GENOMIC DNA]</scope>
</reference>
<accession>A0A401GAT7</accession>
<dbReference type="Pfam" id="PF04628">
    <property type="entry name" value="Sedlin_N"/>
    <property type="match status" value="1"/>
</dbReference>
<evidence type="ECO:0000313" key="2">
    <source>
        <dbReference type="EMBL" id="GBE79269.1"/>
    </source>
</evidence>
<feature type="region of interest" description="Disordered" evidence="1">
    <location>
        <begin position="505"/>
        <end position="573"/>
    </location>
</feature>
<dbReference type="InterPro" id="IPR006722">
    <property type="entry name" value="Sedlin"/>
</dbReference>
<organism evidence="2 3">
    <name type="scientific">Sparassis crispa</name>
    <dbReference type="NCBI Taxonomy" id="139825"/>
    <lineage>
        <taxon>Eukaryota</taxon>
        <taxon>Fungi</taxon>
        <taxon>Dikarya</taxon>
        <taxon>Basidiomycota</taxon>
        <taxon>Agaricomycotina</taxon>
        <taxon>Agaricomycetes</taxon>
        <taxon>Polyporales</taxon>
        <taxon>Sparassidaceae</taxon>
        <taxon>Sparassis</taxon>
    </lineage>
</organism>
<feature type="compositionally biased region" description="Low complexity" evidence="1">
    <location>
        <begin position="544"/>
        <end position="564"/>
    </location>
</feature>
<dbReference type="OrthoDB" id="4092340at2759"/>
<dbReference type="Gene3D" id="3.30.450.70">
    <property type="match status" value="1"/>
</dbReference>
<dbReference type="RefSeq" id="XP_027610182.1">
    <property type="nucleotide sequence ID" value="XM_027754381.1"/>
</dbReference>
<feature type="compositionally biased region" description="Polar residues" evidence="1">
    <location>
        <begin position="426"/>
        <end position="449"/>
    </location>
</feature>
<dbReference type="Proteomes" id="UP000287166">
    <property type="component" value="Unassembled WGS sequence"/>
</dbReference>
<dbReference type="AlphaFoldDB" id="A0A401GAT7"/>
<comment type="caution">
    <text evidence="2">The sequence shown here is derived from an EMBL/GenBank/DDBJ whole genome shotgun (WGS) entry which is preliminary data.</text>
</comment>
<sequence length="659" mass="70229">MSHHLFILSPSDTPLYSLTHYSSKPSQTTASSPLASNLPSWSTSAFAGTLTALSGASSASQAHHAQGGTVRIGGGQDRHVIQMIANASLDSIEEVMRKESAMYLKSVDKFNEWTISAFVTPGNMKFLLLHETRNDDGIRAFFVDVWELYVKLYSFILYSPTPTLATSSLHSTDTSDLTTHIAMATAPAPNPRASLLSGLRTGGVRSASGSTANIPHTAVPNGSFAVPRYMPAAQGDLFSYEEEDELSDLTMQNLFIRNQANRMQQPPMTSAVDGGANRFAKQQAMGGMPFNSAAAAQNQLVQLQLMQMELARLQAIQAQQYQAELLAQAQAQLAQSQRQRQAQQPLRRSAVGFVPPATAGPMNGTFDLRSPAPNAQVRRVNQAEQLRARLGVGADEQLPMTAALGGKFGSRIASGRYDSDEDEFSSSRPPSTPNYTTVISGGTSLGNPASNNINYGNTNGTSTTSKSDAAVSWRRGGANNSVLSGNRAASSPLVKITPPPIEPTFPAVSSGKSRPSPLTLSAASLPFSPNVTIDVGDSTDGDESSSMSSKSNSPPSTPQTASSSGDVLPPPLSPREEAVRKLYEGLGIGRPAPNTISITVPQREIPVVVQRVVSLVVRQPRGPPSNNDELLPKNFASRSRRQAIGALVDARERREIVAF</sequence>
<evidence type="ECO:0000313" key="3">
    <source>
        <dbReference type="Proteomes" id="UP000287166"/>
    </source>
</evidence>
<dbReference type="GO" id="GO:0005737">
    <property type="term" value="C:cytoplasm"/>
    <property type="evidence" value="ECO:0007669"/>
    <property type="project" value="GOC"/>
</dbReference>
<dbReference type="GO" id="GO:0006888">
    <property type="term" value="P:endoplasmic reticulum to Golgi vesicle-mediated transport"/>
    <property type="evidence" value="ECO:0007669"/>
    <property type="project" value="InterPro"/>
</dbReference>
<feature type="region of interest" description="Disordered" evidence="1">
    <location>
        <begin position="410"/>
        <end position="470"/>
    </location>
</feature>
<feature type="compositionally biased region" description="Polar residues" evidence="1">
    <location>
        <begin position="510"/>
        <end position="531"/>
    </location>
</feature>
<dbReference type="SUPFAM" id="SSF64356">
    <property type="entry name" value="SNARE-like"/>
    <property type="match status" value="1"/>
</dbReference>
<dbReference type="GeneID" id="38776186"/>
<feature type="compositionally biased region" description="Low complexity" evidence="1">
    <location>
        <begin position="450"/>
        <end position="467"/>
    </location>
</feature>
<keyword evidence="3" id="KW-1185">Reference proteome</keyword>
<protein>
    <submittedName>
        <fullName evidence="2">Uncharacterized protein</fullName>
    </submittedName>
</protein>
<dbReference type="InParanoid" id="A0A401GAT7"/>
<evidence type="ECO:0000256" key="1">
    <source>
        <dbReference type="SAM" id="MobiDB-lite"/>
    </source>
</evidence>